<keyword evidence="5" id="KW-1185">Reference proteome</keyword>
<feature type="domain" description="DUF3566" evidence="3">
    <location>
        <begin position="175"/>
        <end position="278"/>
    </location>
</feature>
<keyword evidence="2" id="KW-0812">Transmembrane</keyword>
<feature type="compositionally biased region" description="Polar residues" evidence="1">
    <location>
        <begin position="102"/>
        <end position="116"/>
    </location>
</feature>
<keyword evidence="2" id="KW-0472">Membrane</keyword>
<feature type="compositionally biased region" description="Basic residues" evidence="1">
    <location>
        <begin position="58"/>
        <end position="70"/>
    </location>
</feature>
<dbReference type="EMBL" id="CP045032">
    <property type="protein sequence ID" value="QFQ01421.1"/>
    <property type="molecule type" value="Genomic_DNA"/>
</dbReference>
<dbReference type="OrthoDB" id="3240216at2"/>
<feature type="transmembrane region" description="Helical" evidence="2">
    <location>
        <begin position="236"/>
        <end position="263"/>
    </location>
</feature>
<organism evidence="4 5">
    <name type="scientific">Corynebacterium urogenitale</name>
    <dbReference type="NCBI Taxonomy" id="2487892"/>
    <lineage>
        <taxon>Bacteria</taxon>
        <taxon>Bacillati</taxon>
        <taxon>Actinomycetota</taxon>
        <taxon>Actinomycetes</taxon>
        <taxon>Mycobacteriales</taxon>
        <taxon>Corynebacteriaceae</taxon>
        <taxon>Corynebacterium</taxon>
    </lineage>
</organism>
<keyword evidence="2" id="KW-1133">Transmembrane helix</keyword>
<feature type="compositionally biased region" description="Low complexity" evidence="1">
    <location>
        <begin position="71"/>
        <end position="101"/>
    </location>
</feature>
<evidence type="ECO:0000259" key="3">
    <source>
        <dbReference type="Pfam" id="PF12089"/>
    </source>
</evidence>
<gene>
    <name evidence="4" type="ORF">CUROG_00060</name>
</gene>
<evidence type="ECO:0000256" key="2">
    <source>
        <dbReference type="SAM" id="Phobius"/>
    </source>
</evidence>
<feature type="transmembrane region" description="Helical" evidence="2">
    <location>
        <begin position="187"/>
        <end position="216"/>
    </location>
</feature>
<name>A0A5J6Z508_9CORY</name>
<dbReference type="Pfam" id="PF12089">
    <property type="entry name" value="DUF3566"/>
    <property type="match status" value="1"/>
</dbReference>
<dbReference type="Proteomes" id="UP000326711">
    <property type="component" value="Chromosome"/>
</dbReference>
<evidence type="ECO:0000313" key="4">
    <source>
        <dbReference type="EMBL" id="QFQ01421.1"/>
    </source>
</evidence>
<protein>
    <recommendedName>
        <fullName evidence="3">DUF3566 domain-containing protein</fullName>
    </recommendedName>
</protein>
<evidence type="ECO:0000313" key="5">
    <source>
        <dbReference type="Proteomes" id="UP000326711"/>
    </source>
</evidence>
<dbReference type="RefSeq" id="WP_151901934.1">
    <property type="nucleotide sequence ID" value="NZ_CP045032.1"/>
</dbReference>
<feature type="region of interest" description="Disordered" evidence="1">
    <location>
        <begin position="1"/>
        <end position="159"/>
    </location>
</feature>
<evidence type="ECO:0000256" key="1">
    <source>
        <dbReference type="SAM" id="MobiDB-lite"/>
    </source>
</evidence>
<accession>A0A5J6Z508</accession>
<sequence>MAFHSPGNGHQSKDGSNPYSKDGEAGSAAGQAKAPGATEGKNAAGAGKAPRPGQKPAAGKKSKKKRKKGAKQQNSQNLQKQSQPAEQQRQQAPQTEKQPQQDTPSTPSNATGSVVGNATAGASGEAAGNGKELASSVENKDADKTVDKGADKPATSRKFGWGLGSRDERVYEERSITRIDPISALKVGFLMSAALFAVWLVAALVIYIGLAIAGVWDKLNGLIGDLTGTGEFGFGTYFGAVFALGLLELVVLTLLAPVAAVAYNASAQLLGGLRVKLDN</sequence>
<reference evidence="5" key="1">
    <citation type="submission" date="2019-10" db="EMBL/GenBank/DDBJ databases">
        <title>Complete genome sequence of Corynebacterium urogenitalis DSM 108747, isolated from the genital tract of a cow.</title>
        <authorList>
            <person name="Ruckert C."/>
            <person name="Ballas P."/>
            <person name="Wagener K."/>
            <person name="Drillich M."/>
            <person name="Kaempfer P."/>
            <person name="Busse H.-J."/>
            <person name="Ehling-Schulz M."/>
        </authorList>
    </citation>
    <scope>NUCLEOTIDE SEQUENCE [LARGE SCALE GENOMIC DNA]</scope>
    <source>
        <strain evidence="5">LMM 1652</strain>
    </source>
</reference>
<dbReference type="KEGG" id="cuo:CUROG_00060"/>
<proteinExistence type="predicted"/>
<feature type="compositionally biased region" description="Basic and acidic residues" evidence="1">
    <location>
        <begin position="138"/>
        <end position="151"/>
    </location>
</feature>
<feature type="compositionally biased region" description="Polar residues" evidence="1">
    <location>
        <begin position="8"/>
        <end position="19"/>
    </location>
</feature>
<dbReference type="AlphaFoldDB" id="A0A5J6Z508"/>
<dbReference type="InterPro" id="IPR021949">
    <property type="entry name" value="DUF3566_TM"/>
</dbReference>